<dbReference type="PROSITE" id="PS51677">
    <property type="entry name" value="NODB"/>
    <property type="match status" value="1"/>
</dbReference>
<gene>
    <name evidence="2" type="ORF">IAD50_02490</name>
</gene>
<feature type="domain" description="NodB homology" evidence="1">
    <location>
        <begin position="57"/>
        <end position="235"/>
    </location>
</feature>
<dbReference type="Pfam" id="PF01522">
    <property type="entry name" value="Polysacc_deac_1"/>
    <property type="match status" value="1"/>
</dbReference>
<dbReference type="GO" id="GO:0016810">
    <property type="term" value="F:hydrolase activity, acting on carbon-nitrogen (but not peptide) bonds"/>
    <property type="evidence" value="ECO:0007669"/>
    <property type="project" value="InterPro"/>
</dbReference>
<dbReference type="Gene3D" id="3.20.20.370">
    <property type="entry name" value="Glycoside hydrolase/deacetylase"/>
    <property type="match status" value="1"/>
</dbReference>
<name>A0A9D1I671_9CLOT</name>
<evidence type="ECO:0000313" key="3">
    <source>
        <dbReference type="Proteomes" id="UP000824089"/>
    </source>
</evidence>
<organism evidence="2 3">
    <name type="scientific">Candidatus Egerieisoma faecipullorum</name>
    <dbReference type="NCBI Taxonomy" id="2840963"/>
    <lineage>
        <taxon>Bacteria</taxon>
        <taxon>Bacillati</taxon>
        <taxon>Bacillota</taxon>
        <taxon>Clostridia</taxon>
        <taxon>Eubacteriales</taxon>
        <taxon>Clostridiaceae</taxon>
        <taxon>Clostridiaceae incertae sedis</taxon>
        <taxon>Candidatus Egerieisoma</taxon>
    </lineage>
</organism>
<accession>A0A9D1I671</accession>
<dbReference type="GO" id="GO:0005975">
    <property type="term" value="P:carbohydrate metabolic process"/>
    <property type="evidence" value="ECO:0007669"/>
    <property type="project" value="InterPro"/>
</dbReference>
<sequence length="258" mass="29593">MKIAYIRHGKIKLIVFAVLLALLGLFALHSVGRSAALNASRAASVKLPIYCTDNDNREIALTINCAWGADDIEEILDTLDHYEVKATFFVLGTWVEQYPEKLRMIYERGHEIGNHSYSHKLPSKSTEEQLAEEIDKCNDAVEAVLGIRPELYRAPSGDITDTVMELAENRGMYNIKWSVDSIDWRKDMTKENILNRVLGRTESGSILLFHNDTQYTKDILPEIIDRLQKEDYKFVKVSSLIYKTDFYIDNTGKQWRAK</sequence>
<dbReference type="SUPFAM" id="SSF88713">
    <property type="entry name" value="Glycoside hydrolase/deacetylase"/>
    <property type="match status" value="1"/>
</dbReference>
<dbReference type="Proteomes" id="UP000824089">
    <property type="component" value="Unassembled WGS sequence"/>
</dbReference>
<dbReference type="CDD" id="cd10917">
    <property type="entry name" value="CE4_NodB_like_6s_7s"/>
    <property type="match status" value="1"/>
</dbReference>
<reference evidence="2" key="2">
    <citation type="journal article" date="2021" name="PeerJ">
        <title>Extensive microbial diversity within the chicken gut microbiome revealed by metagenomics and culture.</title>
        <authorList>
            <person name="Gilroy R."/>
            <person name="Ravi A."/>
            <person name="Getino M."/>
            <person name="Pursley I."/>
            <person name="Horton D.L."/>
            <person name="Alikhan N.F."/>
            <person name="Baker D."/>
            <person name="Gharbi K."/>
            <person name="Hall N."/>
            <person name="Watson M."/>
            <person name="Adriaenssens E.M."/>
            <person name="Foster-Nyarko E."/>
            <person name="Jarju S."/>
            <person name="Secka A."/>
            <person name="Antonio M."/>
            <person name="Oren A."/>
            <person name="Chaudhuri R.R."/>
            <person name="La Ragione R."/>
            <person name="Hildebrand F."/>
            <person name="Pallen M.J."/>
        </authorList>
    </citation>
    <scope>NUCLEOTIDE SEQUENCE</scope>
    <source>
        <strain evidence="2">CHK195-4489</strain>
    </source>
</reference>
<evidence type="ECO:0000259" key="1">
    <source>
        <dbReference type="PROSITE" id="PS51677"/>
    </source>
</evidence>
<dbReference type="PANTHER" id="PTHR10587">
    <property type="entry name" value="GLYCOSYL TRANSFERASE-RELATED"/>
    <property type="match status" value="1"/>
</dbReference>
<dbReference type="GO" id="GO:0016020">
    <property type="term" value="C:membrane"/>
    <property type="evidence" value="ECO:0007669"/>
    <property type="project" value="TreeGrafter"/>
</dbReference>
<dbReference type="AlphaFoldDB" id="A0A9D1I671"/>
<comment type="caution">
    <text evidence="2">The sequence shown here is derived from an EMBL/GenBank/DDBJ whole genome shotgun (WGS) entry which is preliminary data.</text>
</comment>
<dbReference type="InterPro" id="IPR011330">
    <property type="entry name" value="Glyco_hydro/deAcase_b/a-brl"/>
</dbReference>
<protein>
    <submittedName>
        <fullName evidence="2">Polysaccharide deacetylase family protein</fullName>
    </submittedName>
</protein>
<proteinExistence type="predicted"/>
<dbReference type="PANTHER" id="PTHR10587:SF128">
    <property type="entry name" value="POLYSACCHARIDE DEACETYLASE PDAB-RELATED"/>
    <property type="match status" value="1"/>
</dbReference>
<dbReference type="InterPro" id="IPR050248">
    <property type="entry name" value="Polysacc_deacetylase_ArnD"/>
</dbReference>
<reference evidence="2" key="1">
    <citation type="submission" date="2020-10" db="EMBL/GenBank/DDBJ databases">
        <authorList>
            <person name="Gilroy R."/>
        </authorList>
    </citation>
    <scope>NUCLEOTIDE SEQUENCE</scope>
    <source>
        <strain evidence="2">CHK195-4489</strain>
    </source>
</reference>
<evidence type="ECO:0000313" key="2">
    <source>
        <dbReference type="EMBL" id="HIU29146.1"/>
    </source>
</evidence>
<dbReference type="EMBL" id="DVMM01000051">
    <property type="protein sequence ID" value="HIU29146.1"/>
    <property type="molecule type" value="Genomic_DNA"/>
</dbReference>
<dbReference type="InterPro" id="IPR002509">
    <property type="entry name" value="NODB_dom"/>
</dbReference>